<name>A0A9D6QU79_9BACT</name>
<accession>A0A9D6QU79</accession>
<dbReference type="NCBIfam" id="TIGR04272">
    <property type="entry name" value="cxxc_cxxc_Mbark"/>
    <property type="match status" value="1"/>
</dbReference>
<dbReference type="Proteomes" id="UP000808388">
    <property type="component" value="Unassembled WGS sequence"/>
</dbReference>
<evidence type="ECO:0000313" key="2">
    <source>
        <dbReference type="EMBL" id="MBI3627892.1"/>
    </source>
</evidence>
<dbReference type="AlphaFoldDB" id="A0A9D6QU79"/>
<feature type="domain" description="CxxC-x17-CxxC" evidence="1">
    <location>
        <begin position="21"/>
        <end position="56"/>
    </location>
</feature>
<comment type="caution">
    <text evidence="2">The sequence shown here is derived from an EMBL/GenBank/DDBJ whole genome shotgun (WGS) entry which is preliminary data.</text>
</comment>
<gene>
    <name evidence="2" type="ORF">HY220_04105</name>
</gene>
<dbReference type="InterPro" id="IPR026363">
    <property type="entry name" value="CxxC-x17-CxxC_dom"/>
</dbReference>
<sequence>MQQDGGGYQPRQGGGGFGADRPKFAATCSKCGKDTTVPFQPTAGRPVYCFDCFKEVRGDRPPRRNFGGGGRREF</sequence>
<reference evidence="2" key="1">
    <citation type="submission" date="2020-07" db="EMBL/GenBank/DDBJ databases">
        <title>Huge and variable diversity of episymbiotic CPR bacteria and DPANN archaea in groundwater ecosystems.</title>
        <authorList>
            <person name="He C.Y."/>
            <person name="Keren R."/>
            <person name="Whittaker M."/>
            <person name="Farag I.F."/>
            <person name="Doudna J."/>
            <person name="Cate J.H.D."/>
            <person name="Banfield J.F."/>
        </authorList>
    </citation>
    <scope>NUCLEOTIDE SEQUENCE</scope>
    <source>
        <strain evidence="2">NC_groundwater_972_Pr1_S-0.2um_49_27</strain>
    </source>
</reference>
<protein>
    <recommendedName>
        <fullName evidence="1">CxxC-x17-CxxC domain-containing protein</fullName>
    </recommendedName>
</protein>
<dbReference type="Pfam" id="PF23477">
    <property type="entry name" value="zf_Tbcl_2"/>
    <property type="match status" value="1"/>
</dbReference>
<evidence type="ECO:0000259" key="1">
    <source>
        <dbReference type="Pfam" id="PF23477"/>
    </source>
</evidence>
<organism evidence="2 3">
    <name type="scientific">Candidatus Sungiibacteriota bacterium</name>
    <dbReference type="NCBI Taxonomy" id="2750080"/>
    <lineage>
        <taxon>Bacteria</taxon>
        <taxon>Candidatus Sungiibacteriota</taxon>
    </lineage>
</organism>
<dbReference type="EMBL" id="JACQCQ010000013">
    <property type="protein sequence ID" value="MBI3627892.1"/>
    <property type="molecule type" value="Genomic_DNA"/>
</dbReference>
<proteinExistence type="predicted"/>
<evidence type="ECO:0000313" key="3">
    <source>
        <dbReference type="Proteomes" id="UP000808388"/>
    </source>
</evidence>